<dbReference type="PANTHER" id="PTHR11471:SF57">
    <property type="entry name" value="CD154"/>
    <property type="match status" value="1"/>
</dbReference>
<protein>
    <recommendedName>
        <fullName evidence="6">THD domain-containing protein</fullName>
    </recommendedName>
</protein>
<dbReference type="Ensembl" id="ENSMMDT00005003413.1">
    <property type="protein sequence ID" value="ENSMMDP00005003339.1"/>
    <property type="gene ID" value="ENSMMDG00005001878.1"/>
</dbReference>
<dbReference type="GO" id="GO:0016020">
    <property type="term" value="C:membrane"/>
    <property type="evidence" value="ECO:0007669"/>
    <property type="project" value="UniProtKB-SubCell"/>
</dbReference>
<dbReference type="FunCoup" id="A0A667WS84">
    <property type="interactions" value="1020"/>
</dbReference>
<evidence type="ECO:0000313" key="7">
    <source>
        <dbReference type="Ensembl" id="ENSMMDP00005003339.1"/>
    </source>
</evidence>
<dbReference type="Pfam" id="PF00229">
    <property type="entry name" value="TNF"/>
    <property type="match status" value="1"/>
</dbReference>
<accession>A0A667WS84</accession>
<dbReference type="GO" id="GO:0005164">
    <property type="term" value="F:tumor necrosis factor receptor binding"/>
    <property type="evidence" value="ECO:0007669"/>
    <property type="project" value="InterPro"/>
</dbReference>
<dbReference type="GeneTree" id="ENSGT00510000051633"/>
<gene>
    <name evidence="7" type="primary">cd40lg</name>
</gene>
<comment type="similarity">
    <text evidence="2">Belongs to the tumor necrosis factor family.</text>
</comment>
<name>A0A667WS84_9TELE</name>
<organism evidence="7 8">
    <name type="scientific">Myripristis murdjan</name>
    <name type="common">pinecone soldierfish</name>
    <dbReference type="NCBI Taxonomy" id="586833"/>
    <lineage>
        <taxon>Eukaryota</taxon>
        <taxon>Metazoa</taxon>
        <taxon>Chordata</taxon>
        <taxon>Craniata</taxon>
        <taxon>Vertebrata</taxon>
        <taxon>Euteleostomi</taxon>
        <taxon>Actinopterygii</taxon>
        <taxon>Neopterygii</taxon>
        <taxon>Teleostei</taxon>
        <taxon>Neoteleostei</taxon>
        <taxon>Acanthomorphata</taxon>
        <taxon>Holocentriformes</taxon>
        <taxon>Holocentridae</taxon>
        <taxon>Myripristis</taxon>
    </lineage>
</organism>
<keyword evidence="8" id="KW-1185">Reference proteome</keyword>
<dbReference type="Gene3D" id="2.60.120.40">
    <property type="match status" value="1"/>
</dbReference>
<proteinExistence type="inferred from homology"/>
<sequence length="216" mass="24183">MINTYQTSLAPPPVPPRMNRTSPVLIPAAAPSHGYSKPLIRFLVGLVLLHLLLSFVGFFYLYHTTMSLTMCVLSPSAALLTSGGRSHNAMARMTVKQPSYWNMGRSFYRNINYYRISWLTVLQPGDYYVYARVTFSRGHPKIPLASRVTFRESETAKENEVMKAYCSLESQSSGLCTATQGEVITLKAGNQLSVWVQDLSLVDYEEGATTFGMYQL</sequence>
<comment type="subcellular location">
    <subcellularLocation>
        <location evidence="1">Membrane</location>
    </subcellularLocation>
</comment>
<keyword evidence="5" id="KW-1133">Transmembrane helix</keyword>
<keyword evidence="3" id="KW-0202">Cytokine</keyword>
<reference evidence="7" key="1">
    <citation type="submission" date="2019-06" db="EMBL/GenBank/DDBJ databases">
        <authorList>
            <consortium name="Wellcome Sanger Institute Data Sharing"/>
        </authorList>
    </citation>
    <scope>NUCLEOTIDE SEQUENCE [LARGE SCALE GENOMIC DNA]</scope>
</reference>
<dbReference type="SUPFAM" id="SSF49842">
    <property type="entry name" value="TNF-like"/>
    <property type="match status" value="1"/>
</dbReference>
<feature type="domain" description="THD" evidence="6">
    <location>
        <begin position="76"/>
        <end position="216"/>
    </location>
</feature>
<reference evidence="7" key="2">
    <citation type="submission" date="2025-08" db="UniProtKB">
        <authorList>
            <consortium name="Ensembl"/>
        </authorList>
    </citation>
    <scope>IDENTIFICATION</scope>
</reference>
<dbReference type="GO" id="GO:0005125">
    <property type="term" value="F:cytokine activity"/>
    <property type="evidence" value="ECO:0007669"/>
    <property type="project" value="UniProtKB-KW"/>
</dbReference>
<dbReference type="AlphaFoldDB" id="A0A667WS84"/>
<keyword evidence="4 5" id="KW-0472">Membrane</keyword>
<reference evidence="7" key="3">
    <citation type="submission" date="2025-09" db="UniProtKB">
        <authorList>
            <consortium name="Ensembl"/>
        </authorList>
    </citation>
    <scope>IDENTIFICATION</scope>
</reference>
<dbReference type="InParanoid" id="A0A667WS84"/>
<dbReference type="PROSITE" id="PS50049">
    <property type="entry name" value="THD_2"/>
    <property type="match status" value="1"/>
</dbReference>
<dbReference type="InterPro" id="IPR008983">
    <property type="entry name" value="Tumour_necrosis_fac-like_dom"/>
</dbReference>
<evidence type="ECO:0000256" key="1">
    <source>
        <dbReference type="ARBA" id="ARBA00004370"/>
    </source>
</evidence>
<evidence type="ECO:0000256" key="5">
    <source>
        <dbReference type="SAM" id="Phobius"/>
    </source>
</evidence>
<evidence type="ECO:0000313" key="8">
    <source>
        <dbReference type="Proteomes" id="UP000472263"/>
    </source>
</evidence>
<dbReference type="SMART" id="SM00207">
    <property type="entry name" value="TNF"/>
    <property type="match status" value="1"/>
</dbReference>
<keyword evidence="5" id="KW-0812">Transmembrane</keyword>
<evidence type="ECO:0000256" key="3">
    <source>
        <dbReference type="ARBA" id="ARBA00022514"/>
    </source>
</evidence>
<feature type="transmembrane region" description="Helical" evidence="5">
    <location>
        <begin position="42"/>
        <end position="62"/>
    </location>
</feature>
<evidence type="ECO:0000256" key="2">
    <source>
        <dbReference type="ARBA" id="ARBA00008670"/>
    </source>
</evidence>
<dbReference type="GO" id="GO:0006955">
    <property type="term" value="P:immune response"/>
    <property type="evidence" value="ECO:0007669"/>
    <property type="project" value="InterPro"/>
</dbReference>
<evidence type="ECO:0000259" key="6">
    <source>
        <dbReference type="PROSITE" id="PS50049"/>
    </source>
</evidence>
<dbReference type="GO" id="GO:0005615">
    <property type="term" value="C:extracellular space"/>
    <property type="evidence" value="ECO:0007669"/>
    <property type="project" value="UniProtKB-KW"/>
</dbReference>
<dbReference type="InterPro" id="IPR006052">
    <property type="entry name" value="TNF_dom"/>
</dbReference>
<dbReference type="Proteomes" id="UP000472263">
    <property type="component" value="Chromosome 10"/>
</dbReference>
<evidence type="ECO:0000256" key="4">
    <source>
        <dbReference type="ARBA" id="ARBA00023136"/>
    </source>
</evidence>
<dbReference type="PANTHER" id="PTHR11471">
    <property type="entry name" value="TUMOR NECROSIS FACTOR FAMILY MEMBER"/>
    <property type="match status" value="1"/>
</dbReference>